<dbReference type="Proteomes" id="UP000317557">
    <property type="component" value="Unassembled WGS sequence"/>
</dbReference>
<dbReference type="OrthoDB" id="1524873at2"/>
<evidence type="ECO:0000313" key="3">
    <source>
        <dbReference type="Proteomes" id="UP000317557"/>
    </source>
</evidence>
<protein>
    <recommendedName>
        <fullName evidence="4">Ribbon-helix-helix protein, copG family</fullName>
    </recommendedName>
</protein>
<dbReference type="RefSeq" id="WP_142454792.1">
    <property type="nucleotide sequence ID" value="NZ_FXTP01000009.1"/>
</dbReference>
<accession>A0A521DW31</accession>
<feature type="region of interest" description="Disordered" evidence="1">
    <location>
        <begin position="71"/>
        <end position="94"/>
    </location>
</feature>
<reference evidence="2 3" key="1">
    <citation type="submission" date="2017-05" db="EMBL/GenBank/DDBJ databases">
        <authorList>
            <person name="Varghese N."/>
            <person name="Submissions S."/>
        </authorList>
    </citation>
    <scope>NUCLEOTIDE SEQUENCE [LARGE SCALE GENOMIC DNA]</scope>
    <source>
        <strain evidence="2 3">DSM 21985</strain>
    </source>
</reference>
<keyword evidence="3" id="KW-1185">Reference proteome</keyword>
<evidence type="ECO:0000313" key="2">
    <source>
        <dbReference type="EMBL" id="SMO75907.1"/>
    </source>
</evidence>
<evidence type="ECO:0000256" key="1">
    <source>
        <dbReference type="SAM" id="MobiDB-lite"/>
    </source>
</evidence>
<gene>
    <name evidence="2" type="ORF">SAMN06265219_109164</name>
</gene>
<evidence type="ECO:0008006" key="4">
    <source>
        <dbReference type="Google" id="ProtNLM"/>
    </source>
</evidence>
<feature type="compositionally biased region" description="Basic and acidic residues" evidence="1">
    <location>
        <begin position="84"/>
        <end position="94"/>
    </location>
</feature>
<sequence>MGKKDKNKKDIVWFGMKLTPEEKAKIKLLAERKGVSQKEAIMNLVNEEVVEYKIEPTPGSLLDRAKHLVGSVEGPGDLSTNPKYMEDFGKDSLS</sequence>
<organism evidence="2 3">
    <name type="scientific">Gracilimonas mengyeensis</name>
    <dbReference type="NCBI Taxonomy" id="1302730"/>
    <lineage>
        <taxon>Bacteria</taxon>
        <taxon>Pseudomonadati</taxon>
        <taxon>Balneolota</taxon>
        <taxon>Balneolia</taxon>
        <taxon>Balneolales</taxon>
        <taxon>Balneolaceae</taxon>
        <taxon>Gracilimonas</taxon>
    </lineage>
</organism>
<proteinExistence type="predicted"/>
<name>A0A521DW31_9BACT</name>
<dbReference type="EMBL" id="FXTP01000009">
    <property type="protein sequence ID" value="SMO75907.1"/>
    <property type="molecule type" value="Genomic_DNA"/>
</dbReference>
<dbReference type="AlphaFoldDB" id="A0A521DW31"/>